<evidence type="ECO:0000256" key="2">
    <source>
        <dbReference type="ARBA" id="ARBA00022730"/>
    </source>
</evidence>
<dbReference type="AlphaFoldDB" id="A0A346Y3T8"/>
<organism evidence="8 9">
    <name type="scientific">Euzebya pacifica</name>
    <dbReference type="NCBI Taxonomy" id="1608957"/>
    <lineage>
        <taxon>Bacteria</taxon>
        <taxon>Bacillati</taxon>
        <taxon>Actinomycetota</taxon>
        <taxon>Nitriliruptoria</taxon>
        <taxon>Euzebyales</taxon>
    </lineage>
</organism>
<keyword evidence="3 7" id="KW-0694">RNA-binding</keyword>
<dbReference type="RefSeq" id="WP_114593368.1">
    <property type="nucleotide sequence ID" value="NZ_CP031165.1"/>
</dbReference>
<dbReference type="InterPro" id="IPR004389">
    <property type="entry name" value="Ribosomal_uL18_bac-type"/>
</dbReference>
<protein>
    <recommendedName>
        <fullName evidence="6 7">Large ribosomal subunit protein uL18</fullName>
    </recommendedName>
</protein>
<evidence type="ECO:0000313" key="9">
    <source>
        <dbReference type="Proteomes" id="UP000264006"/>
    </source>
</evidence>
<keyword evidence="2 7" id="KW-0699">rRNA-binding</keyword>
<proteinExistence type="inferred from homology"/>
<dbReference type="GO" id="GO:0022625">
    <property type="term" value="C:cytosolic large ribosomal subunit"/>
    <property type="evidence" value="ECO:0007669"/>
    <property type="project" value="TreeGrafter"/>
</dbReference>
<evidence type="ECO:0000256" key="4">
    <source>
        <dbReference type="ARBA" id="ARBA00022980"/>
    </source>
</evidence>
<dbReference type="PANTHER" id="PTHR12899:SF3">
    <property type="entry name" value="LARGE RIBOSOMAL SUBUNIT PROTEIN UL18M"/>
    <property type="match status" value="1"/>
</dbReference>
<comment type="subunit">
    <text evidence="7">Part of the 50S ribosomal subunit; part of the 5S rRNA/L5/L18/L25 subcomplex. Contacts the 5S and 23S rRNAs.</text>
</comment>
<accession>A0A346Y3T8</accession>
<dbReference type="Pfam" id="PF00861">
    <property type="entry name" value="Ribosomal_L18p"/>
    <property type="match status" value="1"/>
</dbReference>
<dbReference type="KEGG" id="euz:DVS28_a4470"/>
<dbReference type="EMBL" id="CP031165">
    <property type="protein sequence ID" value="AXV09135.1"/>
    <property type="molecule type" value="Genomic_DNA"/>
</dbReference>
<dbReference type="NCBIfam" id="TIGR00060">
    <property type="entry name" value="L18_bact"/>
    <property type="match status" value="1"/>
</dbReference>
<reference evidence="8 9" key="1">
    <citation type="submission" date="2018-09" db="EMBL/GenBank/DDBJ databases">
        <title>Complete genome sequence of Euzebya sp. DY32-46 isolated from seawater of Pacific Ocean.</title>
        <authorList>
            <person name="Xu L."/>
            <person name="Wu Y.-H."/>
            <person name="Xu X.-W."/>
        </authorList>
    </citation>
    <scope>NUCLEOTIDE SEQUENCE [LARGE SCALE GENOMIC DNA]</scope>
    <source>
        <strain evidence="8 9">DY32-46</strain>
    </source>
</reference>
<gene>
    <name evidence="7" type="primary">rplR</name>
    <name evidence="8" type="ORF">DVS28_a4470</name>
</gene>
<dbReference type="InterPro" id="IPR005484">
    <property type="entry name" value="Ribosomal_uL18_bac/plant/anim"/>
</dbReference>
<dbReference type="CDD" id="cd00432">
    <property type="entry name" value="Ribosomal_L18_L5e"/>
    <property type="match status" value="1"/>
</dbReference>
<keyword evidence="5 7" id="KW-0687">Ribonucleoprotein</keyword>
<dbReference type="GO" id="GO:0006412">
    <property type="term" value="P:translation"/>
    <property type="evidence" value="ECO:0007669"/>
    <property type="project" value="UniProtKB-UniRule"/>
</dbReference>
<dbReference type="GO" id="GO:0003735">
    <property type="term" value="F:structural constituent of ribosome"/>
    <property type="evidence" value="ECO:0007669"/>
    <property type="project" value="InterPro"/>
</dbReference>
<comment type="similarity">
    <text evidence="1 7">Belongs to the universal ribosomal protein uL18 family.</text>
</comment>
<name>A0A346Y3T8_9ACTN</name>
<dbReference type="OrthoDB" id="9810939at2"/>
<keyword evidence="4 7" id="KW-0689">Ribosomal protein</keyword>
<dbReference type="SUPFAM" id="SSF53137">
    <property type="entry name" value="Translational machinery components"/>
    <property type="match status" value="1"/>
</dbReference>
<dbReference type="GO" id="GO:0008097">
    <property type="term" value="F:5S rRNA binding"/>
    <property type="evidence" value="ECO:0007669"/>
    <property type="project" value="TreeGrafter"/>
</dbReference>
<evidence type="ECO:0000256" key="6">
    <source>
        <dbReference type="ARBA" id="ARBA00035197"/>
    </source>
</evidence>
<dbReference type="PANTHER" id="PTHR12899">
    <property type="entry name" value="39S RIBOSOMAL PROTEIN L18, MITOCHONDRIAL"/>
    <property type="match status" value="1"/>
</dbReference>
<dbReference type="HAMAP" id="MF_01337_B">
    <property type="entry name" value="Ribosomal_uL18_B"/>
    <property type="match status" value="1"/>
</dbReference>
<evidence type="ECO:0000256" key="5">
    <source>
        <dbReference type="ARBA" id="ARBA00023274"/>
    </source>
</evidence>
<evidence type="ECO:0000256" key="1">
    <source>
        <dbReference type="ARBA" id="ARBA00007116"/>
    </source>
</evidence>
<evidence type="ECO:0000256" key="3">
    <source>
        <dbReference type="ARBA" id="ARBA00022884"/>
    </source>
</evidence>
<dbReference type="Gene3D" id="3.30.420.100">
    <property type="match status" value="1"/>
</dbReference>
<comment type="function">
    <text evidence="7">This is one of the proteins that bind and probably mediate the attachment of the 5S RNA into the large ribosomal subunit, where it forms part of the central protuberance.</text>
</comment>
<evidence type="ECO:0000313" key="8">
    <source>
        <dbReference type="EMBL" id="AXV09135.1"/>
    </source>
</evidence>
<evidence type="ECO:0000256" key="7">
    <source>
        <dbReference type="HAMAP-Rule" id="MF_01337"/>
    </source>
</evidence>
<dbReference type="InterPro" id="IPR057268">
    <property type="entry name" value="Ribosomal_L18"/>
</dbReference>
<keyword evidence="9" id="KW-1185">Reference proteome</keyword>
<sequence length="120" mass="12881">MAKTDARRAGRDRRHFRLRKKVRGDAARPRLAVYRSNTHIYVQVIDDRAGATLAAASSAEATFAPEGDGKIGAAKAVGKLVAERAKDAGVEKVVFDRGGNRYQGRVAALADSARDAGLKF</sequence>
<dbReference type="Proteomes" id="UP000264006">
    <property type="component" value="Chromosome"/>
</dbReference>
<dbReference type="FunFam" id="3.30.420.100:FF:000001">
    <property type="entry name" value="50S ribosomal protein L18"/>
    <property type="match status" value="1"/>
</dbReference>